<proteinExistence type="predicted"/>
<keyword evidence="10" id="KW-1185">Reference proteome</keyword>
<comment type="caution">
    <text evidence="9">The sequence shown here is derived from an EMBL/GenBank/DDBJ whole genome shotgun (WGS) entry which is preliminary data.</text>
</comment>
<dbReference type="RefSeq" id="WP_189688942.1">
    <property type="nucleotide sequence ID" value="NZ_BMYK01000016.1"/>
</dbReference>
<evidence type="ECO:0000256" key="5">
    <source>
        <dbReference type="ARBA" id="ARBA00022989"/>
    </source>
</evidence>
<evidence type="ECO:0000313" key="9">
    <source>
        <dbReference type="EMBL" id="GHC92693.1"/>
    </source>
</evidence>
<feature type="transmembrane region" description="Helical" evidence="7">
    <location>
        <begin position="232"/>
        <end position="249"/>
    </location>
</feature>
<feature type="transmembrane region" description="Helical" evidence="7">
    <location>
        <begin position="336"/>
        <end position="354"/>
    </location>
</feature>
<evidence type="ECO:0000256" key="3">
    <source>
        <dbReference type="ARBA" id="ARBA00022475"/>
    </source>
</evidence>
<feature type="transmembrane region" description="Helical" evidence="7">
    <location>
        <begin position="108"/>
        <end position="129"/>
    </location>
</feature>
<keyword evidence="2" id="KW-0813">Transport</keyword>
<evidence type="ECO:0000256" key="1">
    <source>
        <dbReference type="ARBA" id="ARBA00004651"/>
    </source>
</evidence>
<dbReference type="InterPro" id="IPR036259">
    <property type="entry name" value="MFS_trans_sf"/>
</dbReference>
<dbReference type="EMBL" id="BMYK01000016">
    <property type="protein sequence ID" value="GHC92693.1"/>
    <property type="molecule type" value="Genomic_DNA"/>
</dbReference>
<protein>
    <submittedName>
        <fullName evidence="9">MFS transporter</fullName>
    </submittedName>
</protein>
<evidence type="ECO:0000256" key="7">
    <source>
        <dbReference type="SAM" id="Phobius"/>
    </source>
</evidence>
<evidence type="ECO:0000256" key="4">
    <source>
        <dbReference type="ARBA" id="ARBA00022692"/>
    </source>
</evidence>
<keyword evidence="3" id="KW-1003">Cell membrane</keyword>
<organism evidence="9 10">
    <name type="scientific">Pseudorhodoferax aquiterrae</name>
    <dbReference type="NCBI Taxonomy" id="747304"/>
    <lineage>
        <taxon>Bacteria</taxon>
        <taxon>Pseudomonadati</taxon>
        <taxon>Pseudomonadota</taxon>
        <taxon>Betaproteobacteria</taxon>
        <taxon>Burkholderiales</taxon>
        <taxon>Comamonadaceae</taxon>
    </lineage>
</organism>
<feature type="transmembrane region" description="Helical" evidence="7">
    <location>
        <begin position="200"/>
        <end position="220"/>
    </location>
</feature>
<keyword evidence="4 7" id="KW-0812">Transmembrane</keyword>
<dbReference type="PANTHER" id="PTHR42718">
    <property type="entry name" value="MAJOR FACILITATOR SUPERFAMILY MULTIDRUG TRANSPORTER MFSC"/>
    <property type="match status" value="1"/>
</dbReference>
<feature type="transmembrane region" description="Helical" evidence="7">
    <location>
        <begin position="141"/>
        <end position="161"/>
    </location>
</feature>
<feature type="transmembrane region" description="Helical" evidence="7">
    <location>
        <begin position="167"/>
        <end position="188"/>
    </location>
</feature>
<reference evidence="10" key="1">
    <citation type="journal article" date="2019" name="Int. J. Syst. Evol. Microbiol.">
        <title>The Global Catalogue of Microorganisms (GCM) 10K type strain sequencing project: providing services to taxonomists for standard genome sequencing and annotation.</title>
        <authorList>
            <consortium name="The Broad Institute Genomics Platform"/>
            <consortium name="The Broad Institute Genome Sequencing Center for Infectious Disease"/>
            <person name="Wu L."/>
            <person name="Ma J."/>
        </authorList>
    </citation>
    <scope>NUCLEOTIDE SEQUENCE [LARGE SCALE GENOMIC DNA]</scope>
    <source>
        <strain evidence="10">KCTC 23314</strain>
    </source>
</reference>
<evidence type="ECO:0000256" key="6">
    <source>
        <dbReference type="ARBA" id="ARBA00023136"/>
    </source>
</evidence>
<keyword evidence="6 7" id="KW-0472">Membrane</keyword>
<dbReference type="Gene3D" id="1.20.1250.20">
    <property type="entry name" value="MFS general substrate transporter like domains"/>
    <property type="match status" value="1"/>
</dbReference>
<feature type="transmembrane region" description="Helical" evidence="7">
    <location>
        <begin position="83"/>
        <end position="102"/>
    </location>
</feature>
<dbReference type="Pfam" id="PF07690">
    <property type="entry name" value="MFS_1"/>
    <property type="match status" value="1"/>
</dbReference>
<dbReference type="InterPro" id="IPR011701">
    <property type="entry name" value="MFS"/>
</dbReference>
<feature type="transmembrane region" description="Helical" evidence="7">
    <location>
        <begin position="404"/>
        <end position="421"/>
    </location>
</feature>
<feature type="transmembrane region" description="Helical" evidence="7">
    <location>
        <begin position="53"/>
        <end position="71"/>
    </location>
</feature>
<feature type="transmembrane region" description="Helical" evidence="7">
    <location>
        <begin position="474"/>
        <end position="494"/>
    </location>
</feature>
<sequence>MSSATSATRATAREWTGLAVLALPCLVYAMDLTVLNLALPVLSRELQPSSAQLLWILDIYGFFVAGFLITMGTLGDRIGRRRLLLLGAAFFAGASALAALAHTAELLVAARALLGLAGATIAPSTMALIRNMFHDAGQRQFAIGIWIAAFSLGSAIGPLVGGVLLEFFHWGSVFWLNVPVMALTLVLGPRLLPEYRDPQAGRLDLASVVLSLAAVLLTIYGLKQLAEHGSALASWATTLLGLAVGALFLRRQGRIAYPLLDLRLFRHAPFCAALAAYGLTCLAMFGVYIFMTQYLQLVLELTPLAAGIATLPWALSFVVGSLAAPRLAARWPRARVIVVGLVAAALGFGLLAAGQGLWTLVPATVVMALGMAPVFTIGNEIIITTAPPERAGAASALSETASEFSGALGIALLGSAGMVVYRHGLGAGWPAGLERELLPAAGASLGGAVHLAEGLPAATAAALLQTAHASFTNALQAIALAGAVMVAGAAWLVARMLRGVDLSAAPQH</sequence>
<feature type="domain" description="Major facilitator superfamily (MFS) profile" evidence="8">
    <location>
        <begin position="17"/>
        <end position="459"/>
    </location>
</feature>
<gene>
    <name evidence="9" type="ORF">GCM10007320_42950</name>
</gene>
<dbReference type="Gene3D" id="1.20.1720.10">
    <property type="entry name" value="Multidrug resistance protein D"/>
    <property type="match status" value="1"/>
</dbReference>
<accession>A0ABQ3G620</accession>
<feature type="transmembrane region" description="Helical" evidence="7">
    <location>
        <begin position="303"/>
        <end position="324"/>
    </location>
</feature>
<evidence type="ECO:0000259" key="8">
    <source>
        <dbReference type="PROSITE" id="PS50850"/>
    </source>
</evidence>
<evidence type="ECO:0000256" key="2">
    <source>
        <dbReference type="ARBA" id="ARBA00022448"/>
    </source>
</evidence>
<feature type="transmembrane region" description="Helical" evidence="7">
    <location>
        <begin position="270"/>
        <end position="291"/>
    </location>
</feature>
<comment type="subcellular location">
    <subcellularLocation>
        <location evidence="1">Cell membrane</location>
        <topology evidence="1">Multi-pass membrane protein</topology>
    </subcellularLocation>
</comment>
<dbReference type="PROSITE" id="PS50850">
    <property type="entry name" value="MFS"/>
    <property type="match status" value="1"/>
</dbReference>
<dbReference type="CDD" id="cd17321">
    <property type="entry name" value="MFS_MMR_MDR_like"/>
    <property type="match status" value="1"/>
</dbReference>
<evidence type="ECO:0000313" key="10">
    <source>
        <dbReference type="Proteomes" id="UP000626210"/>
    </source>
</evidence>
<keyword evidence="5 7" id="KW-1133">Transmembrane helix</keyword>
<dbReference type="InterPro" id="IPR020846">
    <property type="entry name" value="MFS_dom"/>
</dbReference>
<dbReference type="PANTHER" id="PTHR42718:SF47">
    <property type="entry name" value="METHYL VIOLOGEN RESISTANCE PROTEIN SMVA"/>
    <property type="match status" value="1"/>
</dbReference>
<name>A0ABQ3G620_9BURK</name>
<feature type="transmembrane region" description="Helical" evidence="7">
    <location>
        <begin position="360"/>
        <end position="383"/>
    </location>
</feature>
<dbReference type="Proteomes" id="UP000626210">
    <property type="component" value="Unassembled WGS sequence"/>
</dbReference>
<dbReference type="PRINTS" id="PR01036">
    <property type="entry name" value="TCRTETB"/>
</dbReference>
<dbReference type="SUPFAM" id="SSF103473">
    <property type="entry name" value="MFS general substrate transporter"/>
    <property type="match status" value="1"/>
</dbReference>